<keyword evidence="1" id="KW-0812">Transmembrane</keyword>
<accession>A0A9Q1UWH0</accession>
<dbReference type="OrthoDB" id="9795582at2"/>
<keyword evidence="1" id="KW-0472">Membrane</keyword>
<proteinExistence type="predicted"/>
<dbReference type="RefSeq" id="WP_013725884.1">
    <property type="nucleotide sequence ID" value="NZ_LGVO01000026.1"/>
</dbReference>
<evidence type="ECO:0000313" key="2">
    <source>
        <dbReference type="EMBL" id="KOA84663.1"/>
    </source>
</evidence>
<comment type="caution">
    <text evidence="2">The sequence shown here is derived from an EMBL/GenBank/DDBJ whole genome shotgun (WGS) entry which is preliminary data.</text>
</comment>
<feature type="transmembrane region" description="Helical" evidence="1">
    <location>
        <begin position="179"/>
        <end position="204"/>
    </location>
</feature>
<dbReference type="GO" id="GO:0009401">
    <property type="term" value="P:phosphoenolpyruvate-dependent sugar phosphotransferase system"/>
    <property type="evidence" value="ECO:0007669"/>
    <property type="project" value="InterPro"/>
</dbReference>
<gene>
    <name evidence="2" type="ORF">ADU74_10920</name>
</gene>
<evidence type="ECO:0000313" key="3">
    <source>
        <dbReference type="Proteomes" id="UP000037540"/>
    </source>
</evidence>
<feature type="transmembrane region" description="Helical" evidence="1">
    <location>
        <begin position="225"/>
        <end position="242"/>
    </location>
</feature>
<dbReference type="PANTHER" id="PTHR32502">
    <property type="entry name" value="N-ACETYLGALACTOSAMINE PERMEASE II COMPONENT-RELATED"/>
    <property type="match status" value="1"/>
</dbReference>
<dbReference type="PANTHER" id="PTHR32502:SF23">
    <property type="entry name" value="TRANSPORT PROTEIN, PTS SYSTEM"/>
    <property type="match status" value="1"/>
</dbReference>
<reference evidence="2 3" key="1">
    <citation type="submission" date="2015-07" db="EMBL/GenBank/DDBJ databases">
        <title>Draft genome sequences of 17 French Clostridium botulinum group III.</title>
        <authorList>
            <person name="Woudstra C."/>
            <person name="Le Marechal C."/>
            <person name="Souillard R."/>
            <person name="Bayon-Auboyer M.-H."/>
            <person name="Dessouter D."/>
            <person name="Fach P."/>
        </authorList>
    </citation>
    <scope>NUCLEOTIDE SEQUENCE [LARGE SCALE GENOMIC DNA]</scope>
    <source>
        <strain evidence="2 3">12LNRI-CD</strain>
    </source>
</reference>
<organism evidence="2 3">
    <name type="scientific">Clostridium botulinum</name>
    <dbReference type="NCBI Taxonomy" id="1491"/>
    <lineage>
        <taxon>Bacteria</taxon>
        <taxon>Bacillati</taxon>
        <taxon>Bacillota</taxon>
        <taxon>Clostridia</taxon>
        <taxon>Eubacteriales</taxon>
        <taxon>Clostridiaceae</taxon>
        <taxon>Clostridium</taxon>
    </lineage>
</organism>
<dbReference type="GO" id="GO:0005886">
    <property type="term" value="C:plasma membrane"/>
    <property type="evidence" value="ECO:0007669"/>
    <property type="project" value="TreeGrafter"/>
</dbReference>
<dbReference type="Proteomes" id="UP000037540">
    <property type="component" value="Unassembled WGS sequence"/>
</dbReference>
<name>A0A9Q1UWH0_CLOBO</name>
<dbReference type="PROSITE" id="PS51108">
    <property type="entry name" value="PTS_EIID"/>
    <property type="match status" value="1"/>
</dbReference>
<feature type="transmembrane region" description="Helical" evidence="1">
    <location>
        <begin position="248"/>
        <end position="269"/>
    </location>
</feature>
<dbReference type="AlphaFoldDB" id="A0A9Q1UWH0"/>
<keyword evidence="1" id="KW-1133">Transmembrane helix</keyword>
<dbReference type="InterPro" id="IPR004704">
    <property type="entry name" value="PTS_IID_man"/>
</dbReference>
<feature type="transmembrane region" description="Helical" evidence="1">
    <location>
        <begin position="137"/>
        <end position="159"/>
    </location>
</feature>
<protein>
    <submittedName>
        <fullName evidence="2">PTS system N-acetylgalactosamine-specific transporter subunit IID</fullName>
    </submittedName>
</protein>
<sequence>MESKKVLKKSDYVKTSLRAFFLQNGFNYGNYQGLGYANILYPALKKIYKNDEDGLKDTLTQNVEFFNSNPHFIPFITSMHLVMIESDRPSDEIRSIKMALMGPLSGIGDSLSQFCLAPLFSTIAASLAQEGLMAGPILFFLAMNGILLAIKLITGLWGYKLGTSVIETLSDKMAQISKVASMIGVTVISGLAVSFVKISTPIKYVGLMPDGGKKIIEIQKMLDKIAPKMLPALFTIFIFYLIKKRKWTTYKVVALTIVLGVICSVLGIVK</sequence>
<dbReference type="EMBL" id="LGVR01000064">
    <property type="protein sequence ID" value="KOA84663.1"/>
    <property type="molecule type" value="Genomic_DNA"/>
</dbReference>
<evidence type="ECO:0000256" key="1">
    <source>
        <dbReference type="SAM" id="Phobius"/>
    </source>
</evidence>
<dbReference type="Pfam" id="PF03613">
    <property type="entry name" value="EIID-AGA"/>
    <property type="match status" value="1"/>
</dbReference>
<dbReference type="InterPro" id="IPR050303">
    <property type="entry name" value="GatZ_KbaZ_carbometab"/>
</dbReference>